<dbReference type="InterPro" id="IPR034727">
    <property type="entry name" value="Kintoun"/>
</dbReference>
<comment type="function">
    <text evidence="3">Required for cytoplasmic pre-assembly of axonemal dyneins, thereby playing a central role in motility in cilia and flagella. Involved in pre-assembly of dynein arm complexes in the cytoplasm before intraflagellar transport loads them for the ciliary compartment.</text>
</comment>
<reference evidence="6 7" key="2">
    <citation type="submission" date="2018-11" db="EMBL/GenBank/DDBJ databases">
        <authorList>
            <consortium name="Pathogen Informatics"/>
        </authorList>
    </citation>
    <scope>NUCLEOTIDE SEQUENCE [LARGE SCALE GENOMIC DNA]</scope>
</reference>
<feature type="compositionally biased region" description="Polar residues" evidence="4">
    <location>
        <begin position="1419"/>
        <end position="1436"/>
    </location>
</feature>
<feature type="compositionally biased region" description="Low complexity" evidence="4">
    <location>
        <begin position="1707"/>
        <end position="1720"/>
    </location>
</feature>
<gene>
    <name evidence="6" type="ORF">TASK_LOCUS3862</name>
</gene>
<feature type="domain" description="FERM" evidence="5">
    <location>
        <begin position="946"/>
        <end position="1236"/>
    </location>
</feature>
<dbReference type="SMART" id="SM01196">
    <property type="entry name" value="FERM_C"/>
    <property type="match status" value="1"/>
</dbReference>
<evidence type="ECO:0000256" key="2">
    <source>
        <dbReference type="ARBA" id="ARBA00024190"/>
    </source>
</evidence>
<feature type="compositionally biased region" description="Low complexity" evidence="4">
    <location>
        <begin position="2786"/>
        <end position="2795"/>
    </location>
</feature>
<dbReference type="HAMAP" id="MF_03069">
    <property type="entry name" value="Kintoun"/>
    <property type="match status" value="1"/>
</dbReference>
<dbReference type="InterPro" id="IPR011993">
    <property type="entry name" value="PH-like_dom_sf"/>
</dbReference>
<keyword evidence="1 3" id="KW-0963">Cytoplasm</keyword>
<feature type="region of interest" description="Disordered" evidence="4">
    <location>
        <begin position="844"/>
        <end position="919"/>
    </location>
</feature>
<dbReference type="GO" id="GO:0120293">
    <property type="term" value="C:dynein axonemal particle"/>
    <property type="evidence" value="ECO:0007669"/>
    <property type="project" value="UniProtKB-SubCell"/>
</dbReference>
<feature type="compositionally biased region" description="Basic residues" evidence="4">
    <location>
        <begin position="460"/>
        <end position="471"/>
    </location>
</feature>
<feature type="compositionally biased region" description="Basic residues" evidence="4">
    <location>
        <begin position="1440"/>
        <end position="1453"/>
    </location>
</feature>
<evidence type="ECO:0000256" key="4">
    <source>
        <dbReference type="SAM" id="MobiDB-lite"/>
    </source>
</evidence>
<dbReference type="Pfam" id="PF09380">
    <property type="entry name" value="FERM_C"/>
    <property type="match status" value="1"/>
</dbReference>
<keyword evidence="7" id="KW-1185">Reference proteome</keyword>
<dbReference type="Pfam" id="PF00373">
    <property type="entry name" value="FERM_M"/>
    <property type="match status" value="1"/>
</dbReference>
<dbReference type="WBParaSite" id="TASK_0000386101-mRNA-1">
    <property type="protein sequence ID" value="TASK_0000386101-mRNA-1"/>
    <property type="gene ID" value="TASK_0000386101"/>
</dbReference>
<feature type="compositionally biased region" description="Polar residues" evidence="4">
    <location>
        <begin position="1579"/>
        <end position="1595"/>
    </location>
</feature>
<feature type="compositionally biased region" description="Low complexity" evidence="4">
    <location>
        <begin position="1656"/>
        <end position="1665"/>
    </location>
</feature>
<feature type="region of interest" description="Disordered" evidence="4">
    <location>
        <begin position="2107"/>
        <end position="2142"/>
    </location>
</feature>
<dbReference type="Pfam" id="PF09379">
    <property type="entry name" value="FERM_N"/>
    <property type="match status" value="1"/>
</dbReference>
<feature type="compositionally biased region" description="Basic residues" evidence="4">
    <location>
        <begin position="844"/>
        <end position="857"/>
    </location>
</feature>
<dbReference type="SUPFAM" id="SSF50729">
    <property type="entry name" value="PH domain-like"/>
    <property type="match status" value="1"/>
</dbReference>
<dbReference type="OrthoDB" id="5854685at2759"/>
<feature type="compositionally biased region" description="Basic residues" evidence="4">
    <location>
        <begin position="887"/>
        <end position="897"/>
    </location>
</feature>
<dbReference type="EMBL" id="UYRS01018316">
    <property type="protein sequence ID" value="VDK32466.1"/>
    <property type="molecule type" value="Genomic_DNA"/>
</dbReference>
<evidence type="ECO:0000256" key="3">
    <source>
        <dbReference type="HAMAP-Rule" id="MF_03069"/>
    </source>
</evidence>
<feature type="region of interest" description="Disordered" evidence="4">
    <location>
        <begin position="1900"/>
        <end position="1919"/>
    </location>
</feature>
<sequence length="2839" mass="310200">MEKSLRDLELTNDELDRLGKAFKDPQFCKLFAEYAEELNDPENKRRYEEEIKMAEMERGIDVDFINPTPFCVLKSRNWPSLRSEVATDGQPLKEAPEVVEGQKVFINICSSDKLGRPEVIPGGDGSPPTWSIPHSFSPPMEDLDKGNNLCLVVDVVFHPEAIERSKGLRFLRDLLHATAVEGVHRQFGFFLGLTRELAKTAWLSSRSEEKAILASVRLLKGLTHKGTLRATVIRRKRSDFEQCQERLAEAEKAAFVEARSAPNAKESLAALAKYKRCLDENLKTVEKMSEGEEVALSSKYKKPEVTITHSSEFDMLDYTTDCCHDIRSTRPTVIKVEIALPGIESAACLDLDIAEKKLHLKCEKPTAYQLELDLPYPVESEKGKAKFNNSTHKLLLTLPVIPAPTIKSVMAELKVETETEASGDNSVPIVEVLPTPARQPNEGDSVTPIATEIDDLLGLGKKRRRKKRRKHSDSVNESESGVNPTNKVSAQPVETMHKIELHPLPSSKLVVPKTSSLASVRVRQDLASFTVVVEVRNVLPKSLRLAWSASKDALQLMLTCSSRGTGGCTLQWGIVLHCPAPTPSLHEEQSDGGGGDADDSTGGEQPRVICCDVSTNNVAIVMQKPSSLRSWWRSIAVGRALGPGLQEVPIVGGSSVPMDLPACPPNASCRVSNVSLTVQSPDCVQFLFHGSPQNRVQETTVVGTFVSPPSSAPAAVNRRGSIDSDSGLHLRGILKQRSTSECSLDGCGQTPFGTNLSAFPPQLVCSDEFPSNSEDEAVFPPSTPRKHDAASAADTPASQDTIIRPSTLGRRRGNSVNFSKKDEKVAFSPFDPVQTLHNLLRHKAKNARRSERRKRHSFTASSITLNEMQATSEHDASETDLSSQTQKGKRKQQRKSKKEAYPKEQARLRRDSDQSPVENVAIGSNMPLKLNFKRTHRYNVSAKDLFVIPIYTLDASCVEYTVSPTTTGRDALEYVAQRLDIEDTCFFGFRYEAWTDDQRWLFLNKPVKKQLDKYARQHALVLNIMLFIDNPQYLPDSNLRRQFYLQLRQDVLTKQLKIASKQAIKLMAYSLQAEYGDFVDFETTAHMWRERPMVPASVMGGSVELGSLEYIDDIIWGYCQLRGVSQDNAIWYYLDEIRRLSNYGVQLFFGSTVAGEAAQLGVSRNGLAISTLCPINSSVSKHKWEDIKDLAYSRKTFTIQLLKKTKPIHFVFEDTQDARYLWNFCIQMHNSYIHYWTHVKLNWSNSPRIGATVKICCEEMAALCPHQPPLPLVTSEAPHRVPFQAKLLLKTSNLGGSETSGVVVNNSNSTTTVGSVASMHATIGQIGENSFTSLQQSHANHLISSSLPVSGSAEVDHDASKPHEPVALSVALSCNAQQEDSEGGTLVDTLDSQMLTNRCVTCLPVTGCLRRGAAPKSSELCSSTGQIQPLQMQSTGPTPPRKKHHHHHRKHRLQPIPISVGQGTTSAQEVAARYNMSLAESSSGSSSESEFESDVCSTSAETSSSSNSSRRGDDDVDAQDQQHGFRRLLTGSHAAVGAAVSLRPILSSFNQHHYRLQQNWREDAVGPGDNRRISPARQFGTNVGSGEGKSITNESHGWLASAKRLTSALSESLTRRALSSNPSTVSKPSPLPTPELLSRGPKSVGIAQVIRPEPPSANSNSASAESGGGFDENRRRPSRPPLPPSGSGGTPARHTAMGFNPNAPQRGASAGPTTSGSTPSNVAGSSPSYPLHHSLYEGPAEGRLQICLQPPSPPSSQEEASWRLVQHPGIWINQLNNPNNLAEPRQKTQQQQQVYFETEMMPPPTSSAQQAMTPSSMTSSSTSTSTSSAGVVAAAAAAAATAHSNSSSPSSPASSIVEDDMMLIMMRGDKEDDSSSTMSYSACGGSRPMGKTAAVVTPIQKQAPTQQHRQRSLSGSGGPLHLLTNSDIHQLLNLTKMRETALVHRLLAEYRQTLLLQQSLHTNSMSTPNLAASQELHTTAATAAAGSNGFSNGNYTPAVVTATDTAPQSFEEGCCLQRTNAQRRTESHGLSGSSHDNYCGYRGSKGSRCAHHNLRSHQISESSDYVNACAFRCHHGCLCGVNHMQTSVHSTTDNDSNATFRVLSEADGGRNHYSNSRHHHHSRNHQHHEQQSYHRHHHEDSCTNNSDLLASSNCSQQGWTTVAKSNSFHHQPKRFSGGRSQHTHEMCKSATPDNFHRQNRCSNLVKDDLSDTVVGSPQQTLGGTFGPAERCIGSDFSNNSANLPQQSAGFAHSKTFAHTPPSHTAARVAFVHAFDKSGAGSGSGGGGGSGSGHLHAGEYENLEADSSLLCSVNRKSTTDISVKSSSSDISFEDYKFSQRLQRRNHTPKLTDTQCGGRHDHHQHCPHQSHRNCHFGRPLVASSSTSKRSTLPSISCDGSGGHIQLCWEHLRALEQLGAPKGVHIDTPVIQRRKQKKRMKKQKEPCCSYCSVPPAHRYTEKARSFDPYQQKSSLRHRCSASPVFSVEAMESQCDLCRRQRRWRVDFGRPRCGCDDIRGSGDNDGASDEAEEEEEDDDEEEFSSSRAASDSSLASSALPGVRDTASIMVSSYEFECQQQQSHNATSSFDSTSGGATPRRCKNKPPTPKFGEERRGSSSWLQSHINFYGDRCSASVKTGRATQIPTSRKTSVSPPTAERVPQRPERPKTLLSSSASFQVEDHHRHQPDTPSLRYANRPIGIASSRDGTPVRRAGGAGAYSRTPTPARSIGPQQTSAATPDRGGGGGGLLFTASMTFTPSGVSTVSPGPSNSSGIAGISGPEKGLTGRTSQHQQQQMQQQNDFQRCLTNKSFLSISQRDKGERSYLFPKKAQTPTEKRTTNAMP</sequence>
<feature type="region of interest" description="Disordered" evidence="4">
    <location>
        <begin position="2809"/>
        <end position="2839"/>
    </location>
</feature>
<dbReference type="Gene3D" id="1.20.80.10">
    <property type="match status" value="1"/>
</dbReference>
<dbReference type="InterPro" id="IPR000299">
    <property type="entry name" value="FERM_domain"/>
</dbReference>
<dbReference type="CDD" id="cd14473">
    <property type="entry name" value="FERM_B-lobe"/>
    <property type="match status" value="1"/>
</dbReference>
<reference evidence="8" key="1">
    <citation type="submission" date="2016-04" db="UniProtKB">
        <authorList>
            <consortium name="WormBaseParasite"/>
        </authorList>
    </citation>
    <scope>IDENTIFICATION</scope>
</reference>
<dbReference type="InterPro" id="IPR018979">
    <property type="entry name" value="FERM_N"/>
</dbReference>
<feature type="compositionally biased region" description="Polar residues" evidence="4">
    <location>
        <begin position="858"/>
        <end position="871"/>
    </location>
</feature>
<dbReference type="CDD" id="cd00298">
    <property type="entry name" value="ACD_sHsps_p23-like"/>
    <property type="match status" value="1"/>
</dbReference>
<dbReference type="InterPro" id="IPR035963">
    <property type="entry name" value="FERM_2"/>
</dbReference>
<dbReference type="SMART" id="SM00295">
    <property type="entry name" value="B41"/>
    <property type="match status" value="1"/>
</dbReference>
<feature type="compositionally biased region" description="Basic and acidic residues" evidence="4">
    <location>
        <begin position="1563"/>
        <end position="1572"/>
    </location>
</feature>
<evidence type="ECO:0000256" key="1">
    <source>
        <dbReference type="ARBA" id="ARBA00022490"/>
    </source>
</evidence>
<dbReference type="InterPro" id="IPR041442">
    <property type="entry name" value="PIH1D1/2/3_CS-like"/>
</dbReference>
<proteinExistence type="inferred from homology"/>
<dbReference type="Pfam" id="PF18201">
    <property type="entry name" value="PIH1_CS"/>
    <property type="match status" value="1"/>
</dbReference>
<feature type="compositionally biased region" description="Polar residues" evidence="4">
    <location>
        <begin position="1613"/>
        <end position="1627"/>
    </location>
</feature>
<feature type="region of interest" description="Disordered" evidence="4">
    <location>
        <begin position="770"/>
        <end position="817"/>
    </location>
</feature>
<feature type="compositionally biased region" description="Low complexity" evidence="4">
    <location>
        <begin position="1480"/>
        <end position="1509"/>
    </location>
</feature>
<feature type="region of interest" description="Disordered" evidence="4">
    <location>
        <begin position="1613"/>
        <end position="1735"/>
    </location>
</feature>
<dbReference type="InterPro" id="IPR019749">
    <property type="entry name" value="Band_41_domain"/>
</dbReference>
<evidence type="ECO:0000313" key="8">
    <source>
        <dbReference type="WBParaSite" id="TASK_0000386101-mRNA-1"/>
    </source>
</evidence>
<organism evidence="8">
    <name type="scientific">Taenia asiatica</name>
    <name type="common">Asian tapeworm</name>
    <dbReference type="NCBI Taxonomy" id="60517"/>
    <lineage>
        <taxon>Eukaryota</taxon>
        <taxon>Metazoa</taxon>
        <taxon>Spiralia</taxon>
        <taxon>Lophotrochozoa</taxon>
        <taxon>Platyhelminthes</taxon>
        <taxon>Cestoda</taxon>
        <taxon>Eucestoda</taxon>
        <taxon>Cyclophyllidea</taxon>
        <taxon>Taeniidae</taxon>
        <taxon>Taenia</taxon>
    </lineage>
</organism>
<comment type="subcellular location">
    <subcellularLocation>
        <location evidence="3">Cytoplasm</location>
    </subcellularLocation>
    <subcellularLocation>
        <location evidence="2">Dynein axonemal particle</location>
    </subcellularLocation>
</comment>
<dbReference type="InterPro" id="IPR012981">
    <property type="entry name" value="PIH1_N"/>
</dbReference>
<dbReference type="InterPro" id="IPR018980">
    <property type="entry name" value="FERM_PH-like_C"/>
</dbReference>
<feature type="region of interest" description="Disordered" evidence="4">
    <location>
        <begin position="1801"/>
        <end position="1825"/>
    </location>
</feature>
<evidence type="ECO:0000313" key="7">
    <source>
        <dbReference type="Proteomes" id="UP000282613"/>
    </source>
</evidence>
<dbReference type="InterPro" id="IPR014352">
    <property type="entry name" value="FERM/acyl-CoA-bd_prot_sf"/>
</dbReference>
<dbReference type="SUPFAM" id="SSF47031">
    <property type="entry name" value="Second domain of FERM"/>
    <property type="match status" value="1"/>
</dbReference>
<dbReference type="SUPFAM" id="SSF54236">
    <property type="entry name" value="Ubiquitin-like"/>
    <property type="match status" value="1"/>
</dbReference>
<feature type="region of interest" description="Disordered" evidence="4">
    <location>
        <begin position="583"/>
        <end position="603"/>
    </location>
</feature>
<dbReference type="STRING" id="60517.A0A158R7H0"/>
<feature type="region of interest" description="Disordered" evidence="4">
    <location>
        <begin position="1418"/>
        <end position="1467"/>
    </location>
</feature>
<feature type="region of interest" description="Disordered" evidence="4">
    <location>
        <begin position="2572"/>
        <end position="2615"/>
    </location>
</feature>
<feature type="region of interest" description="Disordered" evidence="4">
    <location>
        <begin position="1870"/>
        <end position="1889"/>
    </location>
</feature>
<dbReference type="PANTHER" id="PTHR22997">
    <property type="entry name" value="PIH1 DOMAIN-CONTAINING PROTEIN 1"/>
    <property type="match status" value="1"/>
</dbReference>
<feature type="region of interest" description="Disordered" evidence="4">
    <location>
        <begin position="2513"/>
        <end position="2556"/>
    </location>
</feature>
<dbReference type="Gene3D" id="2.30.29.30">
    <property type="entry name" value="Pleckstrin-homology domain (PH domain)/Phosphotyrosine-binding domain (PTB)"/>
    <property type="match status" value="1"/>
</dbReference>
<accession>A0A158R7H0</accession>
<feature type="compositionally biased region" description="Polar residues" evidence="4">
    <location>
        <begin position="2717"/>
        <end position="2733"/>
    </location>
</feature>
<dbReference type="InterPro" id="IPR050734">
    <property type="entry name" value="PIH1/Kintoun_subfamily"/>
</dbReference>
<dbReference type="Pfam" id="PF08190">
    <property type="entry name" value="PIH1"/>
    <property type="match status" value="2"/>
</dbReference>
<dbReference type="InterPro" id="IPR029071">
    <property type="entry name" value="Ubiquitin-like_domsf"/>
</dbReference>
<dbReference type="Proteomes" id="UP000282613">
    <property type="component" value="Unassembled WGS sequence"/>
</dbReference>
<feature type="compositionally biased region" description="Low complexity" evidence="4">
    <location>
        <begin position="2541"/>
        <end position="2554"/>
    </location>
</feature>
<feature type="region of interest" description="Disordered" evidence="4">
    <location>
        <begin position="2627"/>
        <end position="2797"/>
    </location>
</feature>
<feature type="compositionally biased region" description="Polar residues" evidence="4">
    <location>
        <begin position="2573"/>
        <end position="2591"/>
    </location>
</feature>
<name>A0A158R7H0_TAEAS</name>
<feature type="compositionally biased region" description="Low complexity" evidence="4">
    <location>
        <begin position="1811"/>
        <end position="1825"/>
    </location>
</feature>
<dbReference type="Gene3D" id="3.10.20.90">
    <property type="entry name" value="Phosphatidylinositol 3-kinase Catalytic Subunit, Chain A, domain 1"/>
    <property type="match status" value="1"/>
</dbReference>
<protein>
    <recommendedName>
        <fullName evidence="3">Protein kintoun</fullName>
    </recommendedName>
    <alternativeName>
        <fullName evidence="3">Dynein assembly factor 2, axonemal homolog</fullName>
    </alternativeName>
</protein>
<feature type="compositionally biased region" description="Low complexity" evidence="4">
    <location>
        <begin position="2753"/>
        <end position="2769"/>
    </location>
</feature>
<evidence type="ECO:0000259" key="5">
    <source>
        <dbReference type="PROSITE" id="PS50057"/>
    </source>
</evidence>
<feature type="compositionally biased region" description="Basic and acidic residues" evidence="4">
    <location>
        <begin position="2830"/>
        <end position="2839"/>
    </location>
</feature>
<feature type="region of interest" description="Disordered" evidence="4">
    <location>
        <begin position="1480"/>
        <end position="1519"/>
    </location>
</feature>
<dbReference type="CDD" id="cd17099">
    <property type="entry name" value="FERM_F1_PTPN14_like"/>
    <property type="match status" value="1"/>
</dbReference>
<feature type="compositionally biased region" description="Basic and acidic residues" evidence="4">
    <location>
        <begin position="898"/>
        <end position="913"/>
    </location>
</feature>
<dbReference type="PANTHER" id="PTHR22997:SF3">
    <property type="entry name" value="PROTEIN KINTOUN"/>
    <property type="match status" value="1"/>
</dbReference>
<feature type="region of interest" description="Disordered" evidence="4">
    <location>
        <begin position="1563"/>
        <end position="1595"/>
    </location>
</feature>
<feature type="region of interest" description="Disordered" evidence="4">
    <location>
        <begin position="2169"/>
        <end position="2191"/>
    </location>
</feature>
<feature type="compositionally biased region" description="Basic residues" evidence="4">
    <location>
        <begin position="2115"/>
        <end position="2126"/>
    </location>
</feature>
<dbReference type="PRINTS" id="PR00935">
    <property type="entry name" value="BAND41"/>
</dbReference>
<feature type="region of interest" description="Disordered" evidence="4">
    <location>
        <begin position="458"/>
        <end position="489"/>
    </location>
</feature>
<dbReference type="GO" id="GO:0070286">
    <property type="term" value="P:axonemal dynein complex assembly"/>
    <property type="evidence" value="ECO:0007669"/>
    <property type="project" value="UniProtKB-UniRule"/>
</dbReference>
<evidence type="ECO:0000313" key="6">
    <source>
        <dbReference type="EMBL" id="VDK32466.1"/>
    </source>
</evidence>
<dbReference type="InterPro" id="IPR019748">
    <property type="entry name" value="FERM_central"/>
</dbReference>
<feature type="compositionally biased region" description="Polar residues" evidence="4">
    <location>
        <begin position="2636"/>
        <end position="2650"/>
    </location>
</feature>
<dbReference type="GO" id="GO:0060285">
    <property type="term" value="P:cilium-dependent cell motility"/>
    <property type="evidence" value="ECO:0007669"/>
    <property type="project" value="UniProtKB-UniRule"/>
</dbReference>
<feature type="compositionally biased region" description="Acidic residues" evidence="4">
    <location>
        <begin position="2522"/>
        <end position="2539"/>
    </location>
</feature>
<comment type="similarity">
    <text evidence="3">Belongs to the PIH1 family. Kintoun subfamily.</text>
</comment>
<feature type="compositionally biased region" description="Polar residues" evidence="4">
    <location>
        <begin position="475"/>
        <end position="489"/>
    </location>
</feature>
<dbReference type="PROSITE" id="PS50057">
    <property type="entry name" value="FERM_3"/>
    <property type="match status" value="1"/>
</dbReference>